<protein>
    <recommendedName>
        <fullName evidence="22">Nucleotide-binding oligomerization domain-containing protein 2</fullName>
    </recommendedName>
</protein>
<proteinExistence type="inferred from homology"/>
<keyword evidence="18" id="KW-0564">Palmitate</keyword>
<dbReference type="PROSITE" id="PS50837">
    <property type="entry name" value="NACHT"/>
    <property type="match status" value="1"/>
</dbReference>
<keyword evidence="12" id="KW-0832">Ubl conjugation</keyword>
<dbReference type="GO" id="GO:0016323">
    <property type="term" value="C:basolateral plasma membrane"/>
    <property type="evidence" value="ECO:0007669"/>
    <property type="project" value="UniProtKB-SubCell"/>
</dbReference>
<keyword evidence="10" id="KW-0547">Nucleotide-binding</keyword>
<dbReference type="KEGG" id="pcoo:112857305"/>
<dbReference type="FunFam" id="3.40.50.300:FF:000940">
    <property type="entry name" value="Nucleotide-binding oligomerization domain-containing protein 2"/>
    <property type="match status" value="1"/>
</dbReference>
<dbReference type="SUPFAM" id="SSF52047">
    <property type="entry name" value="RNI-like"/>
    <property type="match status" value="1"/>
</dbReference>
<dbReference type="GeneID" id="112857305"/>
<dbReference type="PROSITE" id="PS50209">
    <property type="entry name" value="CARD"/>
    <property type="match status" value="2"/>
</dbReference>
<dbReference type="SUPFAM" id="SSF47986">
    <property type="entry name" value="DEATH domain"/>
    <property type="match status" value="2"/>
</dbReference>
<dbReference type="GO" id="GO:0002250">
    <property type="term" value="P:adaptive immune response"/>
    <property type="evidence" value="ECO:0007669"/>
    <property type="project" value="UniProtKB-KW"/>
</dbReference>
<dbReference type="SUPFAM" id="SSF52540">
    <property type="entry name" value="P-loop containing nucleoside triphosphate hydrolases"/>
    <property type="match status" value="1"/>
</dbReference>
<feature type="domain" description="NACHT" evidence="24">
    <location>
        <begin position="272"/>
        <end position="409"/>
    </location>
</feature>
<dbReference type="PROSITE" id="PS51450">
    <property type="entry name" value="LRR"/>
    <property type="match status" value="1"/>
</dbReference>
<evidence type="ECO:0000256" key="17">
    <source>
        <dbReference type="ARBA" id="ARBA00023136"/>
    </source>
</evidence>
<dbReference type="InterPro" id="IPR032675">
    <property type="entry name" value="LRR_dom_sf"/>
</dbReference>
<keyword evidence="25" id="KW-1185">Reference proteome</keyword>
<comment type="similarity">
    <text evidence="21">Belongs to the NOD1-NOD2 family.</text>
</comment>
<keyword evidence="16" id="KW-1064">Adaptive immunity</keyword>
<dbReference type="GO" id="GO:0005739">
    <property type="term" value="C:mitochondrion"/>
    <property type="evidence" value="ECO:0007669"/>
    <property type="project" value="UniProtKB-SubCell"/>
</dbReference>
<dbReference type="Pfam" id="PF00619">
    <property type="entry name" value="CARD"/>
    <property type="match status" value="2"/>
</dbReference>
<organism evidence="25 26">
    <name type="scientific">Puma concolor</name>
    <name type="common">Mountain lion</name>
    <name type="synonym">Felis concolor</name>
    <dbReference type="NCBI Taxonomy" id="9696"/>
    <lineage>
        <taxon>Eukaryota</taxon>
        <taxon>Metazoa</taxon>
        <taxon>Chordata</taxon>
        <taxon>Craniata</taxon>
        <taxon>Vertebrata</taxon>
        <taxon>Euteleostomi</taxon>
        <taxon>Mammalia</taxon>
        <taxon>Eutheria</taxon>
        <taxon>Laurasiatheria</taxon>
        <taxon>Carnivora</taxon>
        <taxon>Feliformia</taxon>
        <taxon>Felidae</taxon>
        <taxon>Felinae</taxon>
        <taxon>Puma</taxon>
    </lineage>
</organism>
<dbReference type="Pfam" id="PF05729">
    <property type="entry name" value="NACHT"/>
    <property type="match status" value="1"/>
</dbReference>
<dbReference type="FunFam" id="1.10.533.10:FF:000032">
    <property type="entry name" value="Nucleotide-binding oligomerization domain-containing protein 2"/>
    <property type="match status" value="1"/>
</dbReference>
<evidence type="ECO:0000256" key="11">
    <source>
        <dbReference type="ARBA" id="ARBA00022840"/>
    </source>
</evidence>
<evidence type="ECO:0000256" key="18">
    <source>
        <dbReference type="ARBA" id="ARBA00023139"/>
    </source>
</evidence>
<keyword evidence="7" id="KW-0399">Innate immunity</keyword>
<dbReference type="FunFam" id="3.80.10.10:FF:000239">
    <property type="entry name" value="Nucleotide-binding oligomerization domain-containing 2"/>
    <property type="match status" value="1"/>
</dbReference>
<evidence type="ECO:0000256" key="19">
    <source>
        <dbReference type="ARBA" id="ARBA00023180"/>
    </source>
</evidence>
<reference evidence="26" key="1">
    <citation type="submission" date="2025-08" db="UniProtKB">
        <authorList>
            <consortium name="RefSeq"/>
        </authorList>
    </citation>
    <scope>IDENTIFICATION</scope>
    <source>
        <tissue evidence="26">Blood</tissue>
    </source>
</reference>
<dbReference type="InterPro" id="IPR011029">
    <property type="entry name" value="DEATH-like_dom_sf"/>
</dbReference>
<evidence type="ECO:0000256" key="21">
    <source>
        <dbReference type="ARBA" id="ARBA00038296"/>
    </source>
</evidence>
<keyword evidence="8" id="KW-0433">Leucine-rich repeat</keyword>
<evidence type="ECO:0000256" key="14">
    <source>
        <dbReference type="ARBA" id="ARBA00023006"/>
    </source>
</evidence>
<keyword evidence="5" id="KW-1003">Cell membrane</keyword>
<evidence type="ECO:0000256" key="7">
    <source>
        <dbReference type="ARBA" id="ARBA00022588"/>
    </source>
</evidence>
<evidence type="ECO:0000256" key="12">
    <source>
        <dbReference type="ARBA" id="ARBA00022843"/>
    </source>
</evidence>
<keyword evidence="14" id="KW-0072">Autophagy</keyword>
<keyword evidence="9" id="KW-0677">Repeat</keyword>
<dbReference type="Proteomes" id="UP000515131">
    <property type="component" value="Unplaced"/>
</dbReference>
<dbReference type="Pfam" id="PF13516">
    <property type="entry name" value="LRR_6"/>
    <property type="match status" value="5"/>
</dbReference>
<dbReference type="AlphaFoldDB" id="A0A6P6HLX7"/>
<evidence type="ECO:0000256" key="22">
    <source>
        <dbReference type="ARBA" id="ARBA00044203"/>
    </source>
</evidence>
<dbReference type="FunFam" id="1.10.533.10:FF:000045">
    <property type="entry name" value="Nucleotide-binding oligomerization domain-containing protein 2"/>
    <property type="match status" value="1"/>
</dbReference>
<evidence type="ECO:0000259" key="24">
    <source>
        <dbReference type="PROSITE" id="PS50837"/>
    </source>
</evidence>
<evidence type="ECO:0000313" key="25">
    <source>
        <dbReference type="Proteomes" id="UP000515131"/>
    </source>
</evidence>
<dbReference type="GO" id="GO:0042981">
    <property type="term" value="P:regulation of apoptotic process"/>
    <property type="evidence" value="ECO:0007669"/>
    <property type="project" value="InterPro"/>
</dbReference>
<dbReference type="SMART" id="SM00368">
    <property type="entry name" value="LRR_RI"/>
    <property type="match status" value="8"/>
</dbReference>
<dbReference type="InterPro" id="IPR027417">
    <property type="entry name" value="P-loop_NTPase"/>
</dbReference>
<evidence type="ECO:0000256" key="13">
    <source>
        <dbReference type="ARBA" id="ARBA00022859"/>
    </source>
</evidence>
<dbReference type="CDD" id="cd08788">
    <property type="entry name" value="CARD_NOD2_2_CARD15"/>
    <property type="match status" value="1"/>
</dbReference>
<keyword evidence="6" id="KW-0963">Cytoplasm</keyword>
<feature type="domain" description="CARD" evidence="23">
    <location>
        <begin position="5"/>
        <end position="88"/>
    </location>
</feature>
<evidence type="ECO:0000256" key="2">
    <source>
        <dbReference type="ARBA" id="ARBA00004187"/>
    </source>
</evidence>
<accession>A0A6P6HLX7</accession>
<dbReference type="InterPro" id="IPR007111">
    <property type="entry name" value="NACHT_NTPase"/>
</dbReference>
<sequence>MTACYEMCTQEALQAQRSQLVGLLASGSLEGFESILDWLLSWEVLSWEDYEGLSLLGQPLSQLARRLLDTVWKKGAWGCEQLIAAVREAQTGCQAPELSCRWDPHSPHPAHDLQSHRPAIVRRLYSHVEGVLDLAQERGFISRYECDEIRLPVFTSSQRARRLLDLATVKANGLAAFLLRHVQELPVPVALPFGDAACEKYMSKLRTTLSAQSRFLSTYDGADNLCLEEVYTENVLEIRTELGVAGPPPKSPATLGLEELFSTCGHLNEDADTVLVVGEAGSGKSTLLQRVHLLWATGRHFREFLFVFPFSCRQLQRVAKPLSVQTLLFEHCCWPDVGRQDVFQFLLDHPNRVLLTFDGFDEFRFRFTDRGERHCSPTDPTSVQNLLFNLLQGNLLKNARKVLTSRPDAVSALLRKYLRVELNLKGFSEEGIELYLRKCHRQPGVADRLIRMLRATSALHGLCHLPVITWMVSKCHQELLLPGGGSPRTTTGMYLLIVQHFLLRASPPDAAPRSPGPGLLRGRLPALLHLGWLALWGLGTCCYVFSSRQLQAAHVDGDDVSLGFLVRAKSVAPGSVAPLEFLHIAVRGLKVGHLKLTFCGVGPAECAALAFVLRHLRRPVALQLDHNSVGDVGVEQLLPCLDVCKALYLRDNNISDRGICKLVEHALHCEQLQKLALFNNKLTDGCAHSVARLLACRQNFLALRLGNNHITASGAQVLAEGLRANASLQFLGFWGNKVGDEGAQALAEALGDHQSLKWLSLVGNNIGSVGAQALALMLEKNVTLEELCLEENHLQDEGVCSLAKGLQRNSSLKVLKLSNNHITYLGAEVLLQALERNDTILEVWLRGNTFSPEETERLSQRDTRLLL</sequence>
<comment type="subcellular location">
    <subcellularLocation>
        <location evidence="2">Basolateral cell membrane</location>
    </subcellularLocation>
    <subcellularLocation>
        <location evidence="3">Cell membrane</location>
        <topology evidence="3">Lipid-anchor</topology>
    </subcellularLocation>
    <subcellularLocation>
        <location evidence="4">Cytoplasm</location>
    </subcellularLocation>
    <subcellularLocation>
        <location evidence="1">Mitochondrion</location>
    </subcellularLocation>
</comment>
<feature type="domain" description="CARD" evidence="23">
    <location>
        <begin position="113"/>
        <end position="184"/>
    </location>
</feature>
<keyword evidence="19" id="KW-0325">Glycoprotein</keyword>
<dbReference type="Gene3D" id="1.10.533.10">
    <property type="entry name" value="Death Domain, Fas"/>
    <property type="match status" value="2"/>
</dbReference>
<dbReference type="Gene3D" id="3.40.50.300">
    <property type="entry name" value="P-loop containing nucleotide triphosphate hydrolases"/>
    <property type="match status" value="1"/>
</dbReference>
<evidence type="ECO:0000256" key="1">
    <source>
        <dbReference type="ARBA" id="ARBA00004173"/>
    </source>
</evidence>
<evidence type="ECO:0000256" key="10">
    <source>
        <dbReference type="ARBA" id="ARBA00022741"/>
    </source>
</evidence>
<dbReference type="CTD" id="64127"/>
<evidence type="ECO:0000256" key="8">
    <source>
        <dbReference type="ARBA" id="ARBA00022614"/>
    </source>
</evidence>
<keyword evidence="11" id="KW-0067">ATP-binding</keyword>
<keyword evidence="13" id="KW-0391">Immunity</keyword>
<keyword evidence="15" id="KW-0496">Mitochondrion</keyword>
<evidence type="ECO:0000313" key="26">
    <source>
        <dbReference type="RefSeq" id="XP_025776381.1"/>
    </source>
</evidence>
<gene>
    <name evidence="26" type="primary">NOD2</name>
</gene>
<evidence type="ECO:0000256" key="16">
    <source>
        <dbReference type="ARBA" id="ARBA00023130"/>
    </source>
</evidence>
<evidence type="ECO:0000256" key="9">
    <source>
        <dbReference type="ARBA" id="ARBA00022737"/>
    </source>
</evidence>
<dbReference type="InterPro" id="IPR051261">
    <property type="entry name" value="NLR"/>
</dbReference>
<evidence type="ECO:0000256" key="6">
    <source>
        <dbReference type="ARBA" id="ARBA00022490"/>
    </source>
</evidence>
<evidence type="ECO:0000259" key="23">
    <source>
        <dbReference type="PROSITE" id="PS50209"/>
    </source>
</evidence>
<dbReference type="Pfam" id="PF17779">
    <property type="entry name" value="WHD_NOD2"/>
    <property type="match status" value="1"/>
</dbReference>
<evidence type="ECO:0000256" key="4">
    <source>
        <dbReference type="ARBA" id="ARBA00004496"/>
    </source>
</evidence>
<dbReference type="InterPro" id="IPR001315">
    <property type="entry name" value="CARD"/>
</dbReference>
<dbReference type="Gene3D" id="3.80.10.10">
    <property type="entry name" value="Ribonuclease Inhibitor"/>
    <property type="match status" value="1"/>
</dbReference>
<evidence type="ECO:0000256" key="15">
    <source>
        <dbReference type="ARBA" id="ARBA00023128"/>
    </source>
</evidence>
<keyword evidence="17" id="KW-0472">Membrane</keyword>
<keyword evidence="20" id="KW-0449">Lipoprotein</keyword>
<dbReference type="InterPro" id="IPR001611">
    <property type="entry name" value="Leu-rich_rpt"/>
</dbReference>
<dbReference type="RefSeq" id="XP_025776381.1">
    <property type="nucleotide sequence ID" value="XM_025920596.1"/>
</dbReference>
<dbReference type="GO" id="GO:0006914">
    <property type="term" value="P:autophagy"/>
    <property type="evidence" value="ECO:0007669"/>
    <property type="project" value="UniProtKB-KW"/>
</dbReference>
<dbReference type="InterPro" id="IPR041075">
    <property type="entry name" value="NOD1/2_WH"/>
</dbReference>
<dbReference type="GO" id="GO:0005524">
    <property type="term" value="F:ATP binding"/>
    <property type="evidence" value="ECO:0007669"/>
    <property type="project" value="UniProtKB-KW"/>
</dbReference>
<evidence type="ECO:0000256" key="20">
    <source>
        <dbReference type="ARBA" id="ARBA00023288"/>
    </source>
</evidence>
<name>A0A6P6HLX7_PUMCO</name>
<evidence type="ECO:0000256" key="3">
    <source>
        <dbReference type="ARBA" id="ARBA00004193"/>
    </source>
</evidence>
<evidence type="ECO:0000256" key="5">
    <source>
        <dbReference type="ARBA" id="ARBA00022475"/>
    </source>
</evidence>
<dbReference type="GO" id="GO:0045087">
    <property type="term" value="P:innate immune response"/>
    <property type="evidence" value="ECO:0007669"/>
    <property type="project" value="UniProtKB-KW"/>
</dbReference>
<dbReference type="PANTHER" id="PTHR24106">
    <property type="entry name" value="NACHT, LRR AND CARD DOMAINS-CONTAINING"/>
    <property type="match status" value="1"/>
</dbReference>